<dbReference type="RefSeq" id="WP_378994329.1">
    <property type="nucleotide sequence ID" value="NZ_JBHSMT010000005.1"/>
</dbReference>
<organism evidence="3 4">
    <name type="scientific">Paraherbaspirillum soli</name>
    <dbReference type="NCBI Taxonomy" id="631222"/>
    <lineage>
        <taxon>Bacteria</taxon>
        <taxon>Pseudomonadati</taxon>
        <taxon>Pseudomonadota</taxon>
        <taxon>Betaproteobacteria</taxon>
        <taxon>Burkholderiales</taxon>
        <taxon>Oxalobacteraceae</taxon>
        <taxon>Paraherbaspirillum</taxon>
    </lineage>
</organism>
<keyword evidence="4" id="KW-1185">Reference proteome</keyword>
<dbReference type="Pfam" id="PF13490">
    <property type="entry name" value="zf-HC2"/>
    <property type="match status" value="1"/>
</dbReference>
<reference evidence="4" key="1">
    <citation type="journal article" date="2019" name="Int. J. Syst. Evol. Microbiol.">
        <title>The Global Catalogue of Microorganisms (GCM) 10K type strain sequencing project: providing services to taxonomists for standard genome sequencing and annotation.</title>
        <authorList>
            <consortium name="The Broad Institute Genomics Platform"/>
            <consortium name="The Broad Institute Genome Sequencing Center for Infectious Disease"/>
            <person name="Wu L."/>
            <person name="Ma J."/>
        </authorList>
    </citation>
    <scope>NUCLEOTIDE SEQUENCE [LARGE SCALE GENOMIC DNA]</scope>
    <source>
        <strain evidence="4">JCM 17066</strain>
    </source>
</reference>
<keyword evidence="1" id="KW-0812">Transmembrane</keyword>
<sequence>MDCKHAQNMMSAYIDDALDAPTVLQLAMHLAACTDCADACKQMQNVRAAVKTHGIRYDAPDHLRQRIQNALQREQPRTRKLPKFSWAWINFGFATASSLAFAVMLGLYLAVPSDAERLDQEIVASHFRSLLADHLADVASSDQHTVKPWFTGKLDFSPPTYDLAAQGFALIGGRLDYLNQRPVAALAYRHRQHVLNLFIWPDKTKSSTPPTPSSRQGFQMVHWTQSGMHYWAISDMNRQDLLEFRRVLGLQLDKDNPQ</sequence>
<evidence type="ECO:0000259" key="2">
    <source>
        <dbReference type="Pfam" id="PF13490"/>
    </source>
</evidence>
<dbReference type="EMBL" id="JBHSMT010000005">
    <property type="protein sequence ID" value="MFC5472672.1"/>
    <property type="molecule type" value="Genomic_DNA"/>
</dbReference>
<evidence type="ECO:0000313" key="3">
    <source>
        <dbReference type="EMBL" id="MFC5472672.1"/>
    </source>
</evidence>
<evidence type="ECO:0000313" key="4">
    <source>
        <dbReference type="Proteomes" id="UP001596045"/>
    </source>
</evidence>
<comment type="caution">
    <text evidence="3">The sequence shown here is derived from an EMBL/GenBank/DDBJ whole genome shotgun (WGS) entry which is preliminary data.</text>
</comment>
<feature type="domain" description="Putative zinc-finger" evidence="2">
    <location>
        <begin position="3"/>
        <end position="37"/>
    </location>
</feature>
<dbReference type="InterPro" id="IPR027383">
    <property type="entry name" value="Znf_put"/>
</dbReference>
<gene>
    <name evidence="3" type="ORF">ACFPM8_01745</name>
</gene>
<keyword evidence="1" id="KW-1133">Transmembrane helix</keyword>
<evidence type="ECO:0000256" key="1">
    <source>
        <dbReference type="SAM" id="Phobius"/>
    </source>
</evidence>
<protein>
    <submittedName>
        <fullName evidence="3">Anti-sigma factor family protein</fullName>
    </submittedName>
</protein>
<dbReference type="Gene3D" id="1.10.10.1320">
    <property type="entry name" value="Anti-sigma factor, zinc-finger domain"/>
    <property type="match status" value="1"/>
</dbReference>
<feature type="transmembrane region" description="Helical" evidence="1">
    <location>
        <begin position="87"/>
        <end position="111"/>
    </location>
</feature>
<dbReference type="Proteomes" id="UP001596045">
    <property type="component" value="Unassembled WGS sequence"/>
</dbReference>
<accession>A0ABW0M6W2</accession>
<dbReference type="InterPro" id="IPR041916">
    <property type="entry name" value="Anti_sigma_zinc_sf"/>
</dbReference>
<proteinExistence type="predicted"/>
<keyword evidence="1" id="KW-0472">Membrane</keyword>
<name>A0ABW0M6W2_9BURK</name>